<keyword evidence="2" id="KW-1185">Reference proteome</keyword>
<name>A0AAN9YAB9_9HEMI</name>
<proteinExistence type="predicted"/>
<sequence length="28" mass="3163">MEKKKSAGGFTTSFLKRELSFSSSQSHR</sequence>
<organism evidence="1 2">
    <name type="scientific">Parthenolecanium corni</name>
    <dbReference type="NCBI Taxonomy" id="536013"/>
    <lineage>
        <taxon>Eukaryota</taxon>
        <taxon>Metazoa</taxon>
        <taxon>Ecdysozoa</taxon>
        <taxon>Arthropoda</taxon>
        <taxon>Hexapoda</taxon>
        <taxon>Insecta</taxon>
        <taxon>Pterygota</taxon>
        <taxon>Neoptera</taxon>
        <taxon>Paraneoptera</taxon>
        <taxon>Hemiptera</taxon>
        <taxon>Sternorrhyncha</taxon>
        <taxon>Coccoidea</taxon>
        <taxon>Coccidae</taxon>
        <taxon>Parthenolecanium</taxon>
    </lineage>
</organism>
<dbReference type="Proteomes" id="UP001367676">
    <property type="component" value="Unassembled WGS sequence"/>
</dbReference>
<dbReference type="EMBL" id="JBBCAQ010000002">
    <property type="protein sequence ID" value="KAK7605091.1"/>
    <property type="molecule type" value="Genomic_DNA"/>
</dbReference>
<gene>
    <name evidence="1" type="ORF">V9T40_006949</name>
</gene>
<evidence type="ECO:0000313" key="1">
    <source>
        <dbReference type="EMBL" id="KAK7605091.1"/>
    </source>
</evidence>
<comment type="caution">
    <text evidence="1">The sequence shown here is derived from an EMBL/GenBank/DDBJ whole genome shotgun (WGS) entry which is preliminary data.</text>
</comment>
<accession>A0AAN9YAB9</accession>
<protein>
    <submittedName>
        <fullName evidence="1">Uncharacterized protein</fullName>
    </submittedName>
</protein>
<dbReference type="AlphaFoldDB" id="A0AAN9YAB9"/>
<evidence type="ECO:0000313" key="2">
    <source>
        <dbReference type="Proteomes" id="UP001367676"/>
    </source>
</evidence>
<reference evidence="1 2" key="1">
    <citation type="submission" date="2024-03" db="EMBL/GenBank/DDBJ databases">
        <title>Adaptation during the transition from Ophiocordyceps entomopathogen to insect associate is accompanied by gene loss and intensified selection.</title>
        <authorList>
            <person name="Ward C.M."/>
            <person name="Onetto C.A."/>
            <person name="Borneman A.R."/>
        </authorList>
    </citation>
    <scope>NUCLEOTIDE SEQUENCE [LARGE SCALE GENOMIC DNA]</scope>
    <source>
        <strain evidence="1">AWRI1</strain>
        <tissue evidence="1">Single Adult Female</tissue>
    </source>
</reference>